<evidence type="ECO:0000313" key="3">
    <source>
        <dbReference type="Proteomes" id="UP001190700"/>
    </source>
</evidence>
<name>A0AAE0BE56_9CHLO</name>
<dbReference type="EMBL" id="LGRX02035570">
    <property type="protein sequence ID" value="KAK3234034.1"/>
    <property type="molecule type" value="Genomic_DNA"/>
</dbReference>
<feature type="region of interest" description="Disordered" evidence="1">
    <location>
        <begin position="1"/>
        <end position="30"/>
    </location>
</feature>
<feature type="compositionally biased region" description="Polar residues" evidence="1">
    <location>
        <begin position="18"/>
        <end position="27"/>
    </location>
</feature>
<dbReference type="AlphaFoldDB" id="A0AAE0BE56"/>
<comment type="caution">
    <text evidence="2">The sequence shown here is derived from an EMBL/GenBank/DDBJ whole genome shotgun (WGS) entry which is preliminary data.</text>
</comment>
<keyword evidence="3" id="KW-1185">Reference proteome</keyword>
<evidence type="ECO:0000256" key="1">
    <source>
        <dbReference type="SAM" id="MobiDB-lite"/>
    </source>
</evidence>
<accession>A0AAE0BE56</accession>
<dbReference type="Proteomes" id="UP001190700">
    <property type="component" value="Unassembled WGS sequence"/>
</dbReference>
<gene>
    <name evidence="2" type="ORF">CYMTET_55694</name>
</gene>
<sequence>MPRGPGFRVDYGRGPSETGHQQSTADGSDNRVRLRGERGESKRKLSKTGMLHFNADFTRILVERVSDGRLDPILNVSEQASAVKSFKDELLACSDDYELREIGRRLKNMICDFRISWRLGVYVSVAGRGTEKGKWVWHPSRTAHPYYRKHPDAIKALVIETDARTKYPTHEQKKEALLTIEGLVLYEPPAQASYALAAEQKDELGTLTSLINFFFTCFVVLPRRRHQDTPETFCGVEHLGRGYAILRRQFWYTPGVQNQHNILMGGTYDILGNAEMTMHRTTPPVVDHGVGRDEYESKMGILVGVDTALRQLIQKEPVVVRGTDQDLQLWMARLSVATRVVVSAVEAIEELVGELFDPADHGDTYEYYDSSDSDSDSGDG</sequence>
<evidence type="ECO:0000313" key="2">
    <source>
        <dbReference type="EMBL" id="KAK3234034.1"/>
    </source>
</evidence>
<reference evidence="2 3" key="1">
    <citation type="journal article" date="2015" name="Genome Biol. Evol.">
        <title>Comparative Genomics of a Bacterivorous Green Alga Reveals Evolutionary Causalities and Consequences of Phago-Mixotrophic Mode of Nutrition.</title>
        <authorList>
            <person name="Burns J.A."/>
            <person name="Paasch A."/>
            <person name="Narechania A."/>
            <person name="Kim E."/>
        </authorList>
    </citation>
    <scope>NUCLEOTIDE SEQUENCE [LARGE SCALE GENOMIC DNA]</scope>
    <source>
        <strain evidence="2 3">PLY_AMNH</strain>
    </source>
</reference>
<organism evidence="2 3">
    <name type="scientific">Cymbomonas tetramitiformis</name>
    <dbReference type="NCBI Taxonomy" id="36881"/>
    <lineage>
        <taxon>Eukaryota</taxon>
        <taxon>Viridiplantae</taxon>
        <taxon>Chlorophyta</taxon>
        <taxon>Pyramimonadophyceae</taxon>
        <taxon>Pyramimonadales</taxon>
        <taxon>Pyramimonadaceae</taxon>
        <taxon>Cymbomonas</taxon>
    </lineage>
</organism>
<proteinExistence type="predicted"/>
<protein>
    <submittedName>
        <fullName evidence="2">Uncharacterized protein</fullName>
    </submittedName>
</protein>